<comment type="subcellular location">
    <subcellularLocation>
        <location evidence="2">Endoplasmic reticulum membrane</location>
        <topology evidence="2">Multi-pass membrane protein</topology>
    </subcellularLocation>
</comment>
<sequence>MKSKGLYRDFFLHPDIFIMVCVFIGIASYVFVQESIGTISLFFLVGLVTFMFSEYLTHRFLFHLKAPKNIFFLNLLKRLHYDHHKYPNDLKLLFLPIWYSLPNLFVLATIFYFITSNLMWTFAFSLGLICMLLMYEWKHYIAHRPIKPKTKFGVWLKKIHLLHHFKNENYWYGVSNPFVDVLFGTLKDEKDVETSQTAKDLEKRAHG</sequence>
<keyword evidence="7" id="KW-0276">Fatty acid metabolism</keyword>
<keyword evidence="6" id="KW-0256">Endoplasmic reticulum</keyword>
<feature type="domain" description="Fatty acid hydroxylase" evidence="15">
    <location>
        <begin position="43"/>
        <end position="185"/>
    </location>
</feature>
<evidence type="ECO:0000256" key="4">
    <source>
        <dbReference type="ARBA" id="ARBA00022692"/>
    </source>
</evidence>
<evidence type="ECO:0000256" key="9">
    <source>
        <dbReference type="ARBA" id="ARBA00022989"/>
    </source>
</evidence>
<feature type="transmembrane region" description="Helical" evidence="14">
    <location>
        <begin position="92"/>
        <end position="114"/>
    </location>
</feature>
<evidence type="ECO:0000256" key="11">
    <source>
        <dbReference type="ARBA" id="ARBA00023098"/>
    </source>
</evidence>
<dbReference type="Pfam" id="PF04116">
    <property type="entry name" value="FA_hydroxylase"/>
    <property type="match status" value="1"/>
</dbReference>
<keyword evidence="13" id="KW-0275">Fatty acid biosynthesis</keyword>
<evidence type="ECO:0000313" key="16">
    <source>
        <dbReference type="EMBL" id="MEI5907901.1"/>
    </source>
</evidence>
<keyword evidence="3" id="KW-0444">Lipid biosynthesis</keyword>
<evidence type="ECO:0000256" key="3">
    <source>
        <dbReference type="ARBA" id="ARBA00022516"/>
    </source>
</evidence>
<evidence type="ECO:0000313" key="17">
    <source>
        <dbReference type="Proteomes" id="UP001312865"/>
    </source>
</evidence>
<evidence type="ECO:0000256" key="8">
    <source>
        <dbReference type="ARBA" id="ARBA00022833"/>
    </source>
</evidence>
<evidence type="ECO:0000256" key="14">
    <source>
        <dbReference type="SAM" id="Phobius"/>
    </source>
</evidence>
<evidence type="ECO:0000259" key="15">
    <source>
        <dbReference type="Pfam" id="PF04116"/>
    </source>
</evidence>
<evidence type="ECO:0000256" key="2">
    <source>
        <dbReference type="ARBA" id="ARBA00004477"/>
    </source>
</evidence>
<name>A0ABU8HFF0_9BACI</name>
<evidence type="ECO:0000256" key="13">
    <source>
        <dbReference type="ARBA" id="ARBA00023160"/>
    </source>
</evidence>
<keyword evidence="8" id="KW-0862">Zinc</keyword>
<evidence type="ECO:0000256" key="6">
    <source>
        <dbReference type="ARBA" id="ARBA00022824"/>
    </source>
</evidence>
<feature type="transmembrane region" description="Helical" evidence="14">
    <location>
        <begin position="12"/>
        <end position="32"/>
    </location>
</feature>
<proteinExistence type="predicted"/>
<dbReference type="InterPro" id="IPR006694">
    <property type="entry name" value="Fatty_acid_hydroxylase"/>
</dbReference>
<keyword evidence="12 14" id="KW-0472">Membrane</keyword>
<comment type="cofactor">
    <cofactor evidence="1">
        <name>Zn(2+)</name>
        <dbReference type="ChEBI" id="CHEBI:29105"/>
    </cofactor>
</comment>
<dbReference type="PANTHER" id="PTHR12863">
    <property type="entry name" value="FATTY ACID HYDROXYLASE"/>
    <property type="match status" value="1"/>
</dbReference>
<gene>
    <name evidence="16" type="ORF">WAK64_12630</name>
</gene>
<evidence type="ECO:0000256" key="7">
    <source>
        <dbReference type="ARBA" id="ARBA00022832"/>
    </source>
</evidence>
<evidence type="ECO:0000256" key="5">
    <source>
        <dbReference type="ARBA" id="ARBA00022723"/>
    </source>
</evidence>
<dbReference type="RefSeq" id="WP_336587333.1">
    <property type="nucleotide sequence ID" value="NZ_JBBAXC010000009.1"/>
</dbReference>
<reference evidence="16 17" key="1">
    <citation type="journal article" date="2018" name="J. Microbiol.">
        <title>Bacillus spongiae sp. nov., isolated from sponge of Jeju Island.</title>
        <authorList>
            <person name="Lee G.E."/>
            <person name="Im W.T."/>
            <person name="Park J.S."/>
        </authorList>
    </citation>
    <scope>NUCLEOTIDE SEQUENCE [LARGE SCALE GENOMIC DNA]</scope>
    <source>
        <strain evidence="16 17">135PIL107-10</strain>
    </source>
</reference>
<keyword evidence="10" id="KW-0560">Oxidoreductase</keyword>
<dbReference type="InterPro" id="IPR014430">
    <property type="entry name" value="Scs7"/>
</dbReference>
<feature type="transmembrane region" description="Helical" evidence="14">
    <location>
        <begin position="38"/>
        <end position="56"/>
    </location>
</feature>
<evidence type="ECO:0000256" key="1">
    <source>
        <dbReference type="ARBA" id="ARBA00001947"/>
    </source>
</evidence>
<comment type="caution">
    <text evidence="16">The sequence shown here is derived from an EMBL/GenBank/DDBJ whole genome shotgun (WGS) entry which is preliminary data.</text>
</comment>
<keyword evidence="5" id="KW-0479">Metal-binding</keyword>
<keyword evidence="9 14" id="KW-1133">Transmembrane helix</keyword>
<keyword evidence="4 14" id="KW-0812">Transmembrane</keyword>
<keyword evidence="11" id="KW-0443">Lipid metabolism</keyword>
<protein>
    <submittedName>
        <fullName evidence="16">Sterol desaturase family protein</fullName>
    </submittedName>
</protein>
<dbReference type="EMBL" id="JBBAXC010000009">
    <property type="protein sequence ID" value="MEI5907901.1"/>
    <property type="molecule type" value="Genomic_DNA"/>
</dbReference>
<feature type="transmembrane region" description="Helical" evidence="14">
    <location>
        <begin position="120"/>
        <end position="137"/>
    </location>
</feature>
<organism evidence="16 17">
    <name type="scientific">Bacillus spongiae</name>
    <dbReference type="NCBI Taxonomy" id="2683610"/>
    <lineage>
        <taxon>Bacteria</taxon>
        <taxon>Bacillati</taxon>
        <taxon>Bacillota</taxon>
        <taxon>Bacilli</taxon>
        <taxon>Bacillales</taxon>
        <taxon>Bacillaceae</taxon>
        <taxon>Bacillus</taxon>
    </lineage>
</organism>
<dbReference type="PANTHER" id="PTHR12863:SF1">
    <property type="entry name" value="FATTY ACID 2-HYDROXYLASE"/>
    <property type="match status" value="1"/>
</dbReference>
<evidence type="ECO:0000256" key="10">
    <source>
        <dbReference type="ARBA" id="ARBA00023002"/>
    </source>
</evidence>
<evidence type="ECO:0000256" key="12">
    <source>
        <dbReference type="ARBA" id="ARBA00023136"/>
    </source>
</evidence>
<dbReference type="Proteomes" id="UP001312865">
    <property type="component" value="Unassembled WGS sequence"/>
</dbReference>
<accession>A0ABU8HFF0</accession>
<keyword evidence="17" id="KW-1185">Reference proteome</keyword>